<sequence>MSTAPTSGKKQPHLSFREHAKYVEPIIEARLKYFKRKHFCYAGWSMARGWDKQLRTELILEDNTHKAIGKSMQDRLRAAANMLLSDKKESSQWMPRPDIPTKSQSARYRYLQLIRPSELIGMNSSVLGQVNWTHVRNIPYSNTQGKKDRKEKGTRTIAEKNNVRESKKAILNQLKLENIKKENNDNKTAKEVVSMNKLVKRDTNPIVWKKEKTKTKEMTFPRESKNTEKSRNQISTNVPMYHISVIFHWKKMESSSGYPPLRLDQLFKCPSPSKINISLKYEELQDFRFEDITSKLDLLWKVSWPLRTPCITWSELIQRVLEGSYPGQSTITFLPMIDMQPTNMSCVYSTLYFASNLTAKYKVKPGLIFFLIVNNESAEIESHLRYLTLRVALMGCTGYFLLLPTTSLCLKYVEVSRSSLPLTTHTYQYSYSKLASRCLRLEKISSNQDHAP</sequence>
<organism evidence="1 2">
    <name type="scientific">Elysia crispata</name>
    <name type="common">lettuce slug</name>
    <dbReference type="NCBI Taxonomy" id="231223"/>
    <lineage>
        <taxon>Eukaryota</taxon>
        <taxon>Metazoa</taxon>
        <taxon>Spiralia</taxon>
        <taxon>Lophotrochozoa</taxon>
        <taxon>Mollusca</taxon>
        <taxon>Gastropoda</taxon>
        <taxon>Heterobranchia</taxon>
        <taxon>Euthyneura</taxon>
        <taxon>Panpulmonata</taxon>
        <taxon>Sacoglossa</taxon>
        <taxon>Placobranchoidea</taxon>
        <taxon>Plakobranchidae</taxon>
        <taxon>Elysia</taxon>
    </lineage>
</organism>
<evidence type="ECO:0000313" key="2">
    <source>
        <dbReference type="Proteomes" id="UP001283361"/>
    </source>
</evidence>
<dbReference type="Proteomes" id="UP001283361">
    <property type="component" value="Unassembled WGS sequence"/>
</dbReference>
<evidence type="ECO:0000313" key="1">
    <source>
        <dbReference type="EMBL" id="KAK3793677.1"/>
    </source>
</evidence>
<comment type="caution">
    <text evidence="1">The sequence shown here is derived from an EMBL/GenBank/DDBJ whole genome shotgun (WGS) entry which is preliminary data.</text>
</comment>
<dbReference type="EMBL" id="JAWDGP010001186">
    <property type="protein sequence ID" value="KAK3793677.1"/>
    <property type="molecule type" value="Genomic_DNA"/>
</dbReference>
<proteinExistence type="predicted"/>
<name>A0AAE1AVI6_9GAST</name>
<accession>A0AAE1AVI6</accession>
<gene>
    <name evidence="1" type="ORF">RRG08_014571</name>
</gene>
<dbReference type="AlphaFoldDB" id="A0AAE1AVI6"/>
<keyword evidence="2" id="KW-1185">Reference proteome</keyword>
<reference evidence="1" key="1">
    <citation type="journal article" date="2023" name="G3 (Bethesda)">
        <title>A reference genome for the long-term kleptoplast-retaining sea slug Elysia crispata morphotype clarki.</title>
        <authorList>
            <person name="Eastman K.E."/>
            <person name="Pendleton A.L."/>
            <person name="Shaikh M.A."/>
            <person name="Suttiyut T."/>
            <person name="Ogas R."/>
            <person name="Tomko P."/>
            <person name="Gavelis G."/>
            <person name="Widhalm J.R."/>
            <person name="Wisecaver J.H."/>
        </authorList>
    </citation>
    <scope>NUCLEOTIDE SEQUENCE</scope>
    <source>
        <strain evidence="1">ECLA1</strain>
    </source>
</reference>
<protein>
    <submittedName>
        <fullName evidence="1">Uncharacterized protein</fullName>
    </submittedName>
</protein>